<protein>
    <submittedName>
        <fullName evidence="1">Uncharacterized protein</fullName>
    </submittedName>
</protein>
<dbReference type="EMBL" id="BMAV01003168">
    <property type="protein sequence ID" value="GFY42589.1"/>
    <property type="molecule type" value="Genomic_DNA"/>
</dbReference>
<reference evidence="1" key="1">
    <citation type="submission" date="2020-08" db="EMBL/GenBank/DDBJ databases">
        <title>Multicomponent nature underlies the extraordinary mechanical properties of spider dragline silk.</title>
        <authorList>
            <person name="Kono N."/>
            <person name="Nakamura H."/>
            <person name="Mori M."/>
            <person name="Yoshida Y."/>
            <person name="Ohtoshi R."/>
            <person name="Malay A.D."/>
            <person name="Moran D.A.P."/>
            <person name="Tomita M."/>
            <person name="Numata K."/>
            <person name="Arakawa K."/>
        </authorList>
    </citation>
    <scope>NUCLEOTIDE SEQUENCE</scope>
</reference>
<proteinExistence type="predicted"/>
<gene>
    <name evidence="1" type="ORF">TNIN_473651</name>
</gene>
<comment type="caution">
    <text evidence="1">The sequence shown here is derived from an EMBL/GenBank/DDBJ whole genome shotgun (WGS) entry which is preliminary data.</text>
</comment>
<name>A0A8X7BUK7_9ARAC</name>
<dbReference type="Proteomes" id="UP000886998">
    <property type="component" value="Unassembled WGS sequence"/>
</dbReference>
<evidence type="ECO:0000313" key="1">
    <source>
        <dbReference type="EMBL" id="GFY42589.1"/>
    </source>
</evidence>
<dbReference type="AlphaFoldDB" id="A0A8X7BUK7"/>
<sequence>MDEIFACWCGFKSINLGKLSLSLQDSKPFDLPHFNSNHFPFLSALMLTIDSKVSLPLSVVRDKAEFARQKLHLTVNGLKKYDRVKLIRLADSLHKLLKSFSKSYFSNNVAHSILLMPTVFHQRLELSLITNAEGTTVMNLRAQPARPNELFNCMA</sequence>
<organism evidence="1 2">
    <name type="scientific">Trichonephila inaurata madagascariensis</name>
    <dbReference type="NCBI Taxonomy" id="2747483"/>
    <lineage>
        <taxon>Eukaryota</taxon>
        <taxon>Metazoa</taxon>
        <taxon>Ecdysozoa</taxon>
        <taxon>Arthropoda</taxon>
        <taxon>Chelicerata</taxon>
        <taxon>Arachnida</taxon>
        <taxon>Araneae</taxon>
        <taxon>Araneomorphae</taxon>
        <taxon>Entelegynae</taxon>
        <taxon>Araneoidea</taxon>
        <taxon>Nephilidae</taxon>
        <taxon>Trichonephila</taxon>
        <taxon>Trichonephila inaurata</taxon>
    </lineage>
</organism>
<accession>A0A8X7BUK7</accession>
<keyword evidence="2" id="KW-1185">Reference proteome</keyword>
<evidence type="ECO:0000313" key="2">
    <source>
        <dbReference type="Proteomes" id="UP000886998"/>
    </source>
</evidence>